<protein>
    <recommendedName>
        <fullName evidence="1">NAD-dependent epimerase/dehydratase domain-containing protein</fullName>
    </recommendedName>
</protein>
<accession>A0A5C3QP38</accession>
<dbReference type="GO" id="GO:0044877">
    <property type="term" value="F:protein-containing complex binding"/>
    <property type="evidence" value="ECO:0007669"/>
    <property type="project" value="TreeGrafter"/>
</dbReference>
<dbReference type="InterPro" id="IPR051207">
    <property type="entry name" value="ComplexI_NDUFA9_subunit"/>
</dbReference>
<dbReference type="AlphaFoldDB" id="A0A5C3QP38"/>
<feature type="domain" description="NAD-dependent epimerase/dehydratase" evidence="1">
    <location>
        <begin position="50"/>
        <end position="162"/>
    </location>
</feature>
<dbReference type="GO" id="GO:0005739">
    <property type="term" value="C:mitochondrion"/>
    <property type="evidence" value="ECO:0007669"/>
    <property type="project" value="TreeGrafter"/>
</dbReference>
<dbReference type="Proteomes" id="UP000305067">
    <property type="component" value="Unassembled WGS sequence"/>
</dbReference>
<dbReference type="Gene3D" id="3.40.50.720">
    <property type="entry name" value="NAD(P)-binding Rossmann-like Domain"/>
    <property type="match status" value="1"/>
</dbReference>
<evidence type="ECO:0000313" key="2">
    <source>
        <dbReference type="EMBL" id="TFL02301.1"/>
    </source>
</evidence>
<evidence type="ECO:0000259" key="1">
    <source>
        <dbReference type="Pfam" id="PF01370"/>
    </source>
</evidence>
<dbReference type="EMBL" id="ML178822">
    <property type="protein sequence ID" value="TFL02301.1"/>
    <property type="molecule type" value="Genomic_DNA"/>
</dbReference>
<gene>
    <name evidence="2" type="ORF">BDV98DRAFT_546633</name>
</gene>
<reference evidence="2 3" key="1">
    <citation type="journal article" date="2019" name="Nat. Ecol. Evol.">
        <title>Megaphylogeny resolves global patterns of mushroom evolution.</title>
        <authorList>
            <person name="Varga T."/>
            <person name="Krizsan K."/>
            <person name="Foldi C."/>
            <person name="Dima B."/>
            <person name="Sanchez-Garcia M."/>
            <person name="Sanchez-Ramirez S."/>
            <person name="Szollosi G.J."/>
            <person name="Szarkandi J.G."/>
            <person name="Papp V."/>
            <person name="Albert L."/>
            <person name="Andreopoulos W."/>
            <person name="Angelini C."/>
            <person name="Antonin V."/>
            <person name="Barry K.W."/>
            <person name="Bougher N.L."/>
            <person name="Buchanan P."/>
            <person name="Buyck B."/>
            <person name="Bense V."/>
            <person name="Catcheside P."/>
            <person name="Chovatia M."/>
            <person name="Cooper J."/>
            <person name="Damon W."/>
            <person name="Desjardin D."/>
            <person name="Finy P."/>
            <person name="Geml J."/>
            <person name="Haridas S."/>
            <person name="Hughes K."/>
            <person name="Justo A."/>
            <person name="Karasinski D."/>
            <person name="Kautmanova I."/>
            <person name="Kiss B."/>
            <person name="Kocsube S."/>
            <person name="Kotiranta H."/>
            <person name="LaButti K.M."/>
            <person name="Lechner B.E."/>
            <person name="Liimatainen K."/>
            <person name="Lipzen A."/>
            <person name="Lukacs Z."/>
            <person name="Mihaltcheva S."/>
            <person name="Morgado L.N."/>
            <person name="Niskanen T."/>
            <person name="Noordeloos M.E."/>
            <person name="Ohm R.A."/>
            <person name="Ortiz-Santana B."/>
            <person name="Ovrebo C."/>
            <person name="Racz N."/>
            <person name="Riley R."/>
            <person name="Savchenko A."/>
            <person name="Shiryaev A."/>
            <person name="Soop K."/>
            <person name="Spirin V."/>
            <person name="Szebenyi C."/>
            <person name="Tomsovsky M."/>
            <person name="Tulloss R.E."/>
            <person name="Uehling J."/>
            <person name="Grigoriev I.V."/>
            <person name="Vagvolgyi C."/>
            <person name="Papp T."/>
            <person name="Martin F.M."/>
            <person name="Miettinen O."/>
            <person name="Hibbett D.S."/>
            <person name="Nagy L.G."/>
        </authorList>
    </citation>
    <scope>NUCLEOTIDE SEQUENCE [LARGE SCALE GENOMIC DNA]</scope>
    <source>
        <strain evidence="2 3">CBS 309.79</strain>
    </source>
</reference>
<keyword evidence="3" id="KW-1185">Reference proteome</keyword>
<dbReference type="STRING" id="1884261.A0A5C3QP38"/>
<dbReference type="InterPro" id="IPR036291">
    <property type="entry name" value="NAD(P)-bd_dom_sf"/>
</dbReference>
<dbReference type="SUPFAM" id="SSF51735">
    <property type="entry name" value="NAD(P)-binding Rossmann-fold domains"/>
    <property type="match status" value="1"/>
</dbReference>
<name>A0A5C3QP38_9AGAR</name>
<sequence length="366" mass="41047">MSSVTLVRSAQRSARVQSKRTYHDLAVTPSRKPIVSYGPPGYSAVTGHCVTVFGCTGFLGRYLVSKLGKMGTQVVIPYRDEDEKRLLRPMGDLGKIVPMEWDIRNEQQIEECVRHSDVVYNLTGRQYETKNFTYDAVHTAGAERIAKIAAANGVEKFVHVSHLNAAVDSPSEFYASKARGEELVKEAFPTASIVRPGALYGYEDKLLNNMASWPIWWKLNWGETKIRPAHVMDVAQALANLTHMPAVPRTINLPGPSTFTHEYMLQLVESVTLRPPSKAPVVPKKIAMALADIATKSVWWPTLCPDEVVRRYLDDVDVTGDWDLTGVTPTEIEQHAIKYLRRYRSYDNVVRPVVFPPRPEPESITA</sequence>
<evidence type="ECO:0000313" key="3">
    <source>
        <dbReference type="Proteomes" id="UP000305067"/>
    </source>
</evidence>
<dbReference type="OrthoDB" id="275457at2759"/>
<organism evidence="2 3">
    <name type="scientific">Pterulicium gracile</name>
    <dbReference type="NCBI Taxonomy" id="1884261"/>
    <lineage>
        <taxon>Eukaryota</taxon>
        <taxon>Fungi</taxon>
        <taxon>Dikarya</taxon>
        <taxon>Basidiomycota</taxon>
        <taxon>Agaricomycotina</taxon>
        <taxon>Agaricomycetes</taxon>
        <taxon>Agaricomycetidae</taxon>
        <taxon>Agaricales</taxon>
        <taxon>Pleurotineae</taxon>
        <taxon>Pterulaceae</taxon>
        <taxon>Pterulicium</taxon>
    </lineage>
</organism>
<dbReference type="PANTHER" id="PTHR12126:SF11">
    <property type="entry name" value="NADH DEHYDROGENASE [UBIQUINONE] 1 ALPHA SUBCOMPLEX SUBUNIT 9, MITOCHONDRIAL"/>
    <property type="match status" value="1"/>
</dbReference>
<dbReference type="Pfam" id="PF01370">
    <property type="entry name" value="Epimerase"/>
    <property type="match status" value="1"/>
</dbReference>
<dbReference type="PANTHER" id="PTHR12126">
    <property type="entry name" value="NADH-UBIQUINONE OXIDOREDUCTASE 39 KDA SUBUNIT-RELATED"/>
    <property type="match status" value="1"/>
</dbReference>
<proteinExistence type="predicted"/>
<dbReference type="CDD" id="cd05271">
    <property type="entry name" value="NDUFA9_like_SDR_a"/>
    <property type="match status" value="1"/>
</dbReference>
<dbReference type="InterPro" id="IPR001509">
    <property type="entry name" value="Epimerase_deHydtase"/>
</dbReference>